<comment type="caution">
    <text evidence="4">The sequence shown here is derived from an EMBL/GenBank/DDBJ whole genome shotgun (WGS) entry which is preliminary data.</text>
</comment>
<dbReference type="PANTHER" id="PTHR43046:SF2">
    <property type="entry name" value="8-OXO-DGTP DIPHOSPHATASE-RELATED"/>
    <property type="match status" value="1"/>
</dbReference>
<dbReference type="InterPro" id="IPR020084">
    <property type="entry name" value="NUDIX_hydrolase_CS"/>
</dbReference>
<dbReference type="EMBL" id="BOQN01000083">
    <property type="protein sequence ID" value="GIM94461.1"/>
    <property type="molecule type" value="Genomic_DNA"/>
</dbReference>
<dbReference type="GO" id="GO:0016787">
    <property type="term" value="F:hydrolase activity"/>
    <property type="evidence" value="ECO:0007669"/>
    <property type="project" value="UniProtKB-KW"/>
</dbReference>
<evidence type="ECO:0000313" key="4">
    <source>
        <dbReference type="EMBL" id="GIM94461.1"/>
    </source>
</evidence>
<dbReference type="PROSITE" id="PS51462">
    <property type="entry name" value="NUDIX"/>
    <property type="match status" value="1"/>
</dbReference>
<dbReference type="InterPro" id="IPR000086">
    <property type="entry name" value="NUDIX_hydrolase_dom"/>
</dbReference>
<dbReference type="Proteomes" id="UP000677082">
    <property type="component" value="Unassembled WGS sequence"/>
</dbReference>
<evidence type="ECO:0000313" key="5">
    <source>
        <dbReference type="Proteomes" id="UP000677082"/>
    </source>
</evidence>
<reference evidence="4 5" key="1">
    <citation type="submission" date="2021-03" db="EMBL/GenBank/DDBJ databases">
        <title>Whole genome shotgun sequence of Actinoplanes toevensis NBRC 105298.</title>
        <authorList>
            <person name="Komaki H."/>
            <person name="Tamura T."/>
        </authorList>
    </citation>
    <scope>NUCLEOTIDE SEQUENCE [LARGE SCALE GENOMIC DNA]</scope>
    <source>
        <strain evidence="4 5">NBRC 105298</strain>
    </source>
</reference>
<dbReference type="InterPro" id="IPR015797">
    <property type="entry name" value="NUDIX_hydrolase-like_dom_sf"/>
</dbReference>
<feature type="domain" description="Nudix hydrolase" evidence="3">
    <location>
        <begin position="11"/>
        <end position="142"/>
    </location>
</feature>
<dbReference type="SUPFAM" id="SSF55811">
    <property type="entry name" value="Nudix"/>
    <property type="match status" value="1"/>
</dbReference>
<comment type="cofactor">
    <cofactor evidence="1">
        <name>Mg(2+)</name>
        <dbReference type="ChEBI" id="CHEBI:18420"/>
    </cofactor>
</comment>
<keyword evidence="2" id="KW-0378">Hydrolase</keyword>
<evidence type="ECO:0000256" key="1">
    <source>
        <dbReference type="ARBA" id="ARBA00001946"/>
    </source>
</evidence>
<dbReference type="PROSITE" id="PS00893">
    <property type="entry name" value="NUDIX_BOX"/>
    <property type="match status" value="1"/>
</dbReference>
<dbReference type="PANTHER" id="PTHR43046">
    <property type="entry name" value="GDP-MANNOSE MANNOSYL HYDROLASE"/>
    <property type="match status" value="1"/>
</dbReference>
<gene>
    <name evidence="4" type="ORF">Ato02nite_062540</name>
</gene>
<evidence type="ECO:0000256" key="2">
    <source>
        <dbReference type="ARBA" id="ARBA00022801"/>
    </source>
</evidence>
<organism evidence="4 5">
    <name type="scientific">Paractinoplanes toevensis</name>
    <dbReference type="NCBI Taxonomy" id="571911"/>
    <lineage>
        <taxon>Bacteria</taxon>
        <taxon>Bacillati</taxon>
        <taxon>Actinomycetota</taxon>
        <taxon>Actinomycetes</taxon>
        <taxon>Micromonosporales</taxon>
        <taxon>Micromonosporaceae</taxon>
        <taxon>Paractinoplanes</taxon>
    </lineage>
</organism>
<sequence length="145" mass="15561">MRRRVARMVAPKFLVGAVTILHDSEATGAARLLLLRQPSHHGWGLPAGLLKKNEHPHVGAARELFEETGVRVDPDDLTAGNPNAIVHVVGVVDTIFFAEVPASETTLVVDGAEVLEAAWFPVDDLPHLTINTALLLGRFGIGPRA</sequence>
<dbReference type="AlphaFoldDB" id="A0A919W8L3"/>
<keyword evidence="5" id="KW-1185">Reference proteome</keyword>
<evidence type="ECO:0000259" key="3">
    <source>
        <dbReference type="PROSITE" id="PS51462"/>
    </source>
</evidence>
<dbReference type="Gene3D" id="3.90.79.10">
    <property type="entry name" value="Nucleoside Triphosphate Pyrophosphohydrolase"/>
    <property type="match status" value="1"/>
</dbReference>
<accession>A0A919W8L3</accession>
<protein>
    <recommendedName>
        <fullName evidence="3">Nudix hydrolase domain-containing protein</fullName>
    </recommendedName>
</protein>
<name>A0A919W8L3_9ACTN</name>
<dbReference type="RefSeq" id="WP_213010338.1">
    <property type="nucleotide sequence ID" value="NZ_BOQN01000083.1"/>
</dbReference>
<dbReference type="Pfam" id="PF00293">
    <property type="entry name" value="NUDIX"/>
    <property type="match status" value="1"/>
</dbReference>
<proteinExistence type="predicted"/>